<feature type="region of interest" description="Disordered" evidence="13">
    <location>
        <begin position="1"/>
        <end position="35"/>
    </location>
</feature>
<feature type="binding site" description="type 1 copper site" evidence="12">
    <location>
        <position position="343"/>
    </location>
    <ligand>
        <name>Cu cation</name>
        <dbReference type="ChEBI" id="CHEBI:23378"/>
        <label>1</label>
    </ligand>
</feature>
<evidence type="ECO:0000313" key="18">
    <source>
        <dbReference type="Proteomes" id="UP000198815"/>
    </source>
</evidence>
<dbReference type="EC" id="1.7.2.1" evidence="5"/>
<dbReference type="Proteomes" id="UP000198815">
    <property type="component" value="Unassembled WGS sequence"/>
</dbReference>
<feature type="transmembrane region" description="Helical" evidence="14">
    <location>
        <begin position="41"/>
        <end position="61"/>
    </location>
</feature>
<dbReference type="RefSeq" id="WP_091968645.1">
    <property type="nucleotide sequence ID" value="NZ_FOGZ01000007.1"/>
</dbReference>
<feature type="region of interest" description="Disordered" evidence="13">
    <location>
        <begin position="67"/>
        <end position="91"/>
    </location>
</feature>
<organism evidence="17 18">
    <name type="scientific">Propionibacterium cyclohexanicum</name>
    <dbReference type="NCBI Taxonomy" id="64702"/>
    <lineage>
        <taxon>Bacteria</taxon>
        <taxon>Bacillati</taxon>
        <taxon>Actinomycetota</taxon>
        <taxon>Actinomycetes</taxon>
        <taxon>Propionibacteriales</taxon>
        <taxon>Propionibacteriaceae</taxon>
        <taxon>Propionibacterium</taxon>
    </lineage>
</organism>
<dbReference type="AlphaFoldDB" id="A0A1H9RIH8"/>
<evidence type="ECO:0000256" key="6">
    <source>
        <dbReference type="ARBA" id="ARBA00017290"/>
    </source>
</evidence>
<dbReference type="OrthoDB" id="345021at2"/>
<feature type="binding site" description="type 1 copper site" evidence="12">
    <location>
        <position position="295"/>
    </location>
    <ligand>
        <name>Cu cation</name>
        <dbReference type="ChEBI" id="CHEBI:23378"/>
        <label>1</label>
    </ligand>
</feature>
<sequence length="504" mass="51799">MTDKPPVGPNPAGPAKPAGTSGGKPAPAKLPGEHTDPISRTAGLITGLVIVVCVTVAALLVHPGPMARSTPQSGPGTASSQPPVAPTGQTTTVQVEAKGMSFTPNRIDVPAGNRLEITLTNKDSQSHDLVLASGAALPTLAPGQSATLDAGIISSDVDGWCSLTGHRQMGMTLQIVTEGGSPSGAATSAASGAMGTPGGASGSGDVAIPTMTQLKDQAATEDPYPASLPPLDGSTEHNVTLTVTEHTQQLAPGVTRQVWTYNGTTPGPVLHGRVGDTFHITLVNQATMGHSIDFHAGSLSPDQPMRTISPGQSLQYDFTATKAGIWMYHCSTVPMSVHIASGMFGAVVIEPDGLAPVDKSYVLIQSELYLGANGQPADATKVATAIPDLMAFNGMPFQYDSHPLSARAGQRVRIWTLDAGPNDSWAFHVVGAQFDTVWTEGAYRIRDGRSAQMPDGSAGAQVLPLSAAQGGFVEFVPPAAGHYAIVNHEMSLAEKGAHATLAVS</sequence>
<feature type="compositionally biased region" description="Pro residues" evidence="13">
    <location>
        <begin position="1"/>
        <end position="14"/>
    </location>
</feature>
<keyword evidence="7 12" id="KW-0479">Metal-binding</keyword>
<evidence type="ECO:0000256" key="2">
    <source>
        <dbReference type="ARBA" id="ARBA00001973"/>
    </source>
</evidence>
<comment type="subunit">
    <text evidence="4">Homotrimer.</text>
</comment>
<dbReference type="EMBL" id="FOGZ01000007">
    <property type="protein sequence ID" value="SER72514.1"/>
    <property type="molecule type" value="Genomic_DNA"/>
</dbReference>
<dbReference type="STRING" id="64702.SAMN05443377_107102"/>
<comment type="cofactor">
    <cofactor evidence="2 12">
        <name>Cu(2+)</name>
        <dbReference type="ChEBI" id="CHEBI:29036"/>
    </cofactor>
</comment>
<dbReference type="InterPro" id="IPR011707">
    <property type="entry name" value="Cu-oxidase-like_N"/>
</dbReference>
<feature type="binding site" description="type 1 copper site" evidence="12">
    <location>
        <position position="329"/>
    </location>
    <ligand>
        <name>Cu cation</name>
        <dbReference type="ChEBI" id="CHEBI:23378"/>
        <label>1</label>
    </ligand>
</feature>
<evidence type="ECO:0000259" key="16">
    <source>
        <dbReference type="Pfam" id="PF13473"/>
    </source>
</evidence>
<feature type="binding site" description="type 1 copper site" evidence="12">
    <location>
        <position position="290"/>
    </location>
    <ligand>
        <name>Cu cation</name>
        <dbReference type="ChEBI" id="CHEBI:23378"/>
        <label>1</label>
    </ligand>
</feature>
<dbReference type="Pfam" id="PF07732">
    <property type="entry name" value="Cu-oxidase_3"/>
    <property type="match status" value="1"/>
</dbReference>
<dbReference type="SUPFAM" id="SSF49503">
    <property type="entry name" value="Cupredoxins"/>
    <property type="match status" value="3"/>
</dbReference>
<dbReference type="Pfam" id="PF13473">
    <property type="entry name" value="Cupredoxin_1"/>
    <property type="match status" value="1"/>
</dbReference>
<feature type="region of interest" description="Disordered" evidence="13">
    <location>
        <begin position="179"/>
        <end position="203"/>
    </location>
</feature>
<evidence type="ECO:0000256" key="10">
    <source>
        <dbReference type="ARBA" id="ARBA00023008"/>
    </source>
</evidence>
<dbReference type="InterPro" id="IPR045087">
    <property type="entry name" value="Cu-oxidase_fam"/>
</dbReference>
<evidence type="ECO:0000256" key="5">
    <source>
        <dbReference type="ARBA" id="ARBA00011882"/>
    </source>
</evidence>
<dbReference type="CDD" id="cd04208">
    <property type="entry name" value="CuRO_2_CuNIR"/>
    <property type="match status" value="1"/>
</dbReference>
<keyword evidence="14" id="KW-1133">Transmembrane helix</keyword>
<evidence type="ECO:0000256" key="12">
    <source>
        <dbReference type="PIRSR" id="PIRSR601287-1"/>
    </source>
</evidence>
<keyword evidence="14" id="KW-0812">Transmembrane</keyword>
<evidence type="ECO:0000256" key="13">
    <source>
        <dbReference type="SAM" id="MobiDB-lite"/>
    </source>
</evidence>
<feature type="domain" description="Plastocyanin-like" evidence="15">
    <location>
        <begin position="243"/>
        <end position="352"/>
    </location>
</feature>
<keyword evidence="8" id="KW-0677">Repeat</keyword>
<dbReference type="PANTHER" id="PTHR11709">
    <property type="entry name" value="MULTI-COPPER OXIDASE"/>
    <property type="match status" value="1"/>
</dbReference>
<comment type="catalytic activity">
    <reaction evidence="11">
        <text>nitric oxide + Fe(III)-[cytochrome c] + H2O = Fe(II)-[cytochrome c] + nitrite + 2 H(+)</text>
        <dbReference type="Rhea" id="RHEA:15233"/>
        <dbReference type="Rhea" id="RHEA-COMP:10350"/>
        <dbReference type="Rhea" id="RHEA-COMP:14399"/>
        <dbReference type="ChEBI" id="CHEBI:15377"/>
        <dbReference type="ChEBI" id="CHEBI:15378"/>
        <dbReference type="ChEBI" id="CHEBI:16301"/>
        <dbReference type="ChEBI" id="CHEBI:16480"/>
        <dbReference type="ChEBI" id="CHEBI:29033"/>
        <dbReference type="ChEBI" id="CHEBI:29034"/>
        <dbReference type="EC" id="1.7.2.1"/>
    </reaction>
</comment>
<dbReference type="GO" id="GO:0050421">
    <property type="term" value="F:nitrite reductase (NO-forming) activity"/>
    <property type="evidence" value="ECO:0007669"/>
    <property type="project" value="UniProtKB-EC"/>
</dbReference>
<evidence type="ECO:0000256" key="9">
    <source>
        <dbReference type="ARBA" id="ARBA00023002"/>
    </source>
</evidence>
<feature type="compositionally biased region" description="Low complexity" evidence="13">
    <location>
        <begin position="179"/>
        <end position="194"/>
    </location>
</feature>
<dbReference type="PANTHER" id="PTHR11709:SF394">
    <property type="entry name" value="FI03373P-RELATED"/>
    <property type="match status" value="1"/>
</dbReference>
<feature type="binding site" description="type 1 copper site" evidence="12">
    <location>
        <position position="330"/>
    </location>
    <ligand>
        <name>Cu cation</name>
        <dbReference type="ChEBI" id="CHEBI:23378"/>
        <label>1</label>
    </ligand>
</feature>
<protein>
    <recommendedName>
        <fullName evidence="6">Copper-containing nitrite reductase</fullName>
        <ecNumber evidence="5">1.7.2.1</ecNumber>
    </recommendedName>
</protein>
<keyword evidence="10 12" id="KW-0186">Copper</keyword>
<feature type="compositionally biased region" description="Polar residues" evidence="13">
    <location>
        <begin position="69"/>
        <end position="91"/>
    </location>
</feature>
<dbReference type="InterPro" id="IPR001287">
    <property type="entry name" value="NO2-reductase_Cu"/>
</dbReference>
<evidence type="ECO:0000256" key="14">
    <source>
        <dbReference type="SAM" id="Phobius"/>
    </source>
</evidence>
<name>A0A1H9RIH8_9ACTN</name>
<evidence type="ECO:0000313" key="17">
    <source>
        <dbReference type="EMBL" id="SER72514.1"/>
    </source>
</evidence>
<dbReference type="GO" id="GO:0005507">
    <property type="term" value="F:copper ion binding"/>
    <property type="evidence" value="ECO:0007669"/>
    <property type="project" value="InterPro"/>
</dbReference>
<evidence type="ECO:0000256" key="11">
    <source>
        <dbReference type="ARBA" id="ARBA00049340"/>
    </source>
</evidence>
<keyword evidence="14" id="KW-0472">Membrane</keyword>
<accession>A0A1H9RIH8</accession>
<keyword evidence="18" id="KW-1185">Reference proteome</keyword>
<evidence type="ECO:0000256" key="4">
    <source>
        <dbReference type="ARBA" id="ARBA00011233"/>
    </source>
</evidence>
<dbReference type="PRINTS" id="PR00695">
    <property type="entry name" value="CUNO2RDTASE"/>
</dbReference>
<comment type="cofactor">
    <cofactor evidence="1 12">
        <name>Cu(+)</name>
        <dbReference type="ChEBI" id="CHEBI:49552"/>
    </cofactor>
</comment>
<evidence type="ECO:0000256" key="7">
    <source>
        <dbReference type="ARBA" id="ARBA00022723"/>
    </source>
</evidence>
<reference evidence="17 18" key="1">
    <citation type="submission" date="2016-10" db="EMBL/GenBank/DDBJ databases">
        <authorList>
            <person name="de Groot N.N."/>
        </authorList>
    </citation>
    <scope>NUCLEOTIDE SEQUENCE [LARGE SCALE GENOMIC DNA]</scope>
    <source>
        <strain evidence="17 18">DSM 16859</strain>
    </source>
</reference>
<keyword evidence="9" id="KW-0560">Oxidoreductase</keyword>
<feature type="binding site" description="type 1 copper site" evidence="12">
    <location>
        <position position="338"/>
    </location>
    <ligand>
        <name>Cu cation</name>
        <dbReference type="ChEBI" id="CHEBI:23378"/>
        <label>1</label>
    </ligand>
</feature>
<evidence type="ECO:0000256" key="1">
    <source>
        <dbReference type="ARBA" id="ARBA00001960"/>
    </source>
</evidence>
<proteinExistence type="inferred from homology"/>
<evidence type="ECO:0000256" key="3">
    <source>
        <dbReference type="ARBA" id="ARBA00010609"/>
    </source>
</evidence>
<dbReference type="Gene3D" id="2.60.40.420">
    <property type="entry name" value="Cupredoxins - blue copper proteins"/>
    <property type="match status" value="3"/>
</dbReference>
<evidence type="ECO:0000256" key="8">
    <source>
        <dbReference type="ARBA" id="ARBA00022737"/>
    </source>
</evidence>
<dbReference type="CDD" id="cd11020">
    <property type="entry name" value="CuRO_1_CuNIR"/>
    <property type="match status" value="1"/>
</dbReference>
<gene>
    <name evidence="17" type="ORF">SAMN05443377_107102</name>
</gene>
<feature type="domain" description="EfeO-type cupredoxin-like" evidence="16">
    <location>
        <begin position="87"/>
        <end position="149"/>
    </location>
</feature>
<dbReference type="InterPro" id="IPR008972">
    <property type="entry name" value="Cupredoxin"/>
</dbReference>
<dbReference type="InterPro" id="IPR028096">
    <property type="entry name" value="EfeO_Cupredoxin"/>
</dbReference>
<comment type="similarity">
    <text evidence="3">Belongs to the multicopper oxidase family.</text>
</comment>
<evidence type="ECO:0000259" key="15">
    <source>
        <dbReference type="Pfam" id="PF07732"/>
    </source>
</evidence>
<feature type="binding site" description="type 1 copper site" evidence="12">
    <location>
        <position position="488"/>
    </location>
    <ligand>
        <name>Cu cation</name>
        <dbReference type="ChEBI" id="CHEBI:23378"/>
        <label>1</label>
    </ligand>
</feature>